<reference evidence="3" key="1">
    <citation type="submission" date="2023-07" db="EMBL/GenBank/DDBJ databases">
        <title>30 novel species of actinomycetes from the DSMZ collection.</title>
        <authorList>
            <person name="Nouioui I."/>
        </authorList>
    </citation>
    <scope>NUCLEOTIDE SEQUENCE [LARGE SCALE GENOMIC DNA]</scope>
    <source>
        <strain evidence="3">DSM 44399</strain>
    </source>
</reference>
<protein>
    <submittedName>
        <fullName evidence="2">Uncharacterized protein</fullName>
    </submittedName>
</protein>
<gene>
    <name evidence="2" type="ORF">RM423_04060</name>
</gene>
<evidence type="ECO:0000256" key="1">
    <source>
        <dbReference type="SAM" id="MobiDB-lite"/>
    </source>
</evidence>
<proteinExistence type="predicted"/>
<organism evidence="2 3">
    <name type="scientific">Jatrophihabitans lederbergiae</name>
    <dbReference type="NCBI Taxonomy" id="3075547"/>
    <lineage>
        <taxon>Bacteria</taxon>
        <taxon>Bacillati</taxon>
        <taxon>Actinomycetota</taxon>
        <taxon>Actinomycetes</taxon>
        <taxon>Jatrophihabitantales</taxon>
        <taxon>Jatrophihabitantaceae</taxon>
        <taxon>Jatrophihabitans</taxon>
    </lineage>
</organism>
<dbReference type="Proteomes" id="UP001183176">
    <property type="component" value="Unassembled WGS sequence"/>
</dbReference>
<accession>A0ABU2J6F0</accession>
<feature type="region of interest" description="Disordered" evidence="1">
    <location>
        <begin position="1"/>
        <end position="40"/>
    </location>
</feature>
<evidence type="ECO:0000313" key="3">
    <source>
        <dbReference type="Proteomes" id="UP001183176"/>
    </source>
</evidence>
<dbReference type="RefSeq" id="WP_311421712.1">
    <property type="nucleotide sequence ID" value="NZ_JAVREH010000003.1"/>
</dbReference>
<sequence length="101" mass="10721">MVTGTGSAARPCGSARSSARCSDIAPDVRHAPERSRHARHQITVAPIAVLATGASNHHIHAMTHTVNARHTPWTDARRNAGYRPVFAAGAARRARSPGADR</sequence>
<evidence type="ECO:0000313" key="2">
    <source>
        <dbReference type="EMBL" id="MDT0260562.1"/>
    </source>
</evidence>
<dbReference type="EMBL" id="JAVREH010000003">
    <property type="protein sequence ID" value="MDT0260562.1"/>
    <property type="molecule type" value="Genomic_DNA"/>
</dbReference>
<comment type="caution">
    <text evidence="2">The sequence shown here is derived from an EMBL/GenBank/DDBJ whole genome shotgun (WGS) entry which is preliminary data.</text>
</comment>
<feature type="compositionally biased region" description="Basic and acidic residues" evidence="1">
    <location>
        <begin position="26"/>
        <end position="35"/>
    </location>
</feature>
<name>A0ABU2J6F0_9ACTN</name>
<keyword evidence="3" id="KW-1185">Reference proteome</keyword>